<evidence type="ECO:0000256" key="1">
    <source>
        <dbReference type="SAM" id="Phobius"/>
    </source>
</evidence>
<keyword evidence="1" id="KW-0472">Membrane</keyword>
<accession>A0A4V6KQ91</accession>
<keyword evidence="1" id="KW-0812">Transmembrane</keyword>
<dbReference type="EMBL" id="CABEEZ010000083">
    <property type="protein sequence ID" value="VTR36068.1"/>
    <property type="molecule type" value="Genomic_DNA"/>
</dbReference>
<reference evidence="2" key="1">
    <citation type="submission" date="2019-05" db="EMBL/GenBank/DDBJ databases">
        <authorList>
            <consortium name="Pathogen Informatics"/>
        </authorList>
    </citation>
    <scope>NUCLEOTIDE SEQUENCE [LARGE SCALE GENOMIC DNA]</scope>
    <source>
        <strain evidence="2">NCTC12965</strain>
    </source>
</reference>
<organism evidence="2">
    <name type="scientific">Serratia fonticola</name>
    <dbReference type="NCBI Taxonomy" id="47917"/>
    <lineage>
        <taxon>Bacteria</taxon>
        <taxon>Pseudomonadati</taxon>
        <taxon>Pseudomonadota</taxon>
        <taxon>Gammaproteobacteria</taxon>
        <taxon>Enterobacterales</taxon>
        <taxon>Yersiniaceae</taxon>
        <taxon>Serratia</taxon>
    </lineage>
</organism>
<dbReference type="AlphaFoldDB" id="A0A4V6KQ91"/>
<name>A0A4V6KQ91_SERFO</name>
<proteinExistence type="predicted"/>
<protein>
    <submittedName>
        <fullName evidence="2">Spermidine/putrescine ABC transporter membrane protein</fullName>
    </submittedName>
</protein>
<keyword evidence="1" id="KW-1133">Transmembrane helix</keyword>
<sequence length="38" mass="4140">MVKVGVSPEVNALATILLVLSLALVLTSQLLLRDRQKH</sequence>
<feature type="transmembrane region" description="Helical" evidence="1">
    <location>
        <begin position="12"/>
        <end position="32"/>
    </location>
</feature>
<gene>
    <name evidence="2" type="ORF">NCTC12965_03880</name>
</gene>
<evidence type="ECO:0000313" key="2">
    <source>
        <dbReference type="EMBL" id="VTR36068.1"/>
    </source>
</evidence>